<accession>A0A1I7RQK0</accession>
<dbReference type="PROSITE" id="PS50405">
    <property type="entry name" value="GST_CTER"/>
    <property type="match status" value="1"/>
</dbReference>
<dbReference type="PANTHER" id="PTHR11571">
    <property type="entry name" value="GLUTATHIONE S-TRANSFERASE"/>
    <property type="match status" value="1"/>
</dbReference>
<dbReference type="Pfam" id="PF02798">
    <property type="entry name" value="GST_N"/>
    <property type="match status" value="1"/>
</dbReference>
<reference evidence="4" key="2">
    <citation type="submission" date="2020-08" db="EMBL/GenBank/DDBJ databases">
        <authorList>
            <person name="Kikuchi T."/>
        </authorList>
    </citation>
    <scope>NUCLEOTIDE SEQUENCE</scope>
    <source>
        <strain evidence="3">Ka4C1</strain>
    </source>
</reference>
<proteinExistence type="predicted"/>
<dbReference type="InterPro" id="IPR004045">
    <property type="entry name" value="Glutathione_S-Trfase_N"/>
</dbReference>
<evidence type="ECO:0000313" key="7">
    <source>
        <dbReference type="WBParaSite" id="BXY_0299400.1"/>
    </source>
</evidence>
<dbReference type="SFLD" id="SFLDS00019">
    <property type="entry name" value="Glutathione_Transferase_(cytos"/>
    <property type="match status" value="1"/>
</dbReference>
<dbReference type="InterPro" id="IPR050213">
    <property type="entry name" value="GST_superfamily"/>
</dbReference>
<evidence type="ECO:0000313" key="3">
    <source>
        <dbReference type="EMBL" id="CAD5219433.1"/>
    </source>
</evidence>
<dbReference type="GO" id="GO:0006749">
    <property type="term" value="P:glutathione metabolic process"/>
    <property type="evidence" value="ECO:0007669"/>
    <property type="project" value="TreeGrafter"/>
</dbReference>
<feature type="domain" description="GST N-terminal" evidence="1">
    <location>
        <begin position="2"/>
        <end position="82"/>
    </location>
</feature>
<dbReference type="SUPFAM" id="SSF47616">
    <property type="entry name" value="GST C-terminal domain-like"/>
    <property type="match status" value="1"/>
</dbReference>
<reference evidence="7" key="1">
    <citation type="submission" date="2016-11" db="UniProtKB">
        <authorList>
            <consortium name="WormBaseParasite"/>
        </authorList>
    </citation>
    <scope>IDENTIFICATION</scope>
</reference>
<dbReference type="InterPro" id="IPR036282">
    <property type="entry name" value="Glutathione-S-Trfase_C_sf"/>
</dbReference>
<dbReference type="InterPro" id="IPR004046">
    <property type="entry name" value="GST_C"/>
</dbReference>
<dbReference type="PANTHER" id="PTHR11571:SF256">
    <property type="entry name" value="GST C-TERMINAL DOMAIN-CONTAINING PROTEIN-RELATED"/>
    <property type="match status" value="1"/>
</dbReference>
<dbReference type="PROSITE" id="PS50404">
    <property type="entry name" value="GST_NTER"/>
    <property type="match status" value="1"/>
</dbReference>
<keyword evidence="6" id="KW-1185">Reference proteome</keyword>
<evidence type="ECO:0000313" key="6">
    <source>
        <dbReference type="Proteomes" id="UP000659654"/>
    </source>
</evidence>
<organism evidence="5 7">
    <name type="scientific">Bursaphelenchus xylophilus</name>
    <name type="common">Pinewood nematode worm</name>
    <name type="synonym">Aphelenchoides xylophilus</name>
    <dbReference type="NCBI Taxonomy" id="6326"/>
    <lineage>
        <taxon>Eukaryota</taxon>
        <taxon>Metazoa</taxon>
        <taxon>Ecdysozoa</taxon>
        <taxon>Nematoda</taxon>
        <taxon>Chromadorea</taxon>
        <taxon>Rhabditida</taxon>
        <taxon>Tylenchina</taxon>
        <taxon>Tylenchomorpha</taxon>
        <taxon>Aphelenchoidea</taxon>
        <taxon>Aphelenchoididae</taxon>
        <taxon>Bursaphelenchus</taxon>
    </lineage>
</organism>
<evidence type="ECO:0000313" key="4">
    <source>
        <dbReference type="EMBL" id="CAG9104707.1"/>
    </source>
</evidence>
<dbReference type="Pfam" id="PF14497">
    <property type="entry name" value="GST_C_3"/>
    <property type="match status" value="1"/>
</dbReference>
<dbReference type="CDD" id="cd03039">
    <property type="entry name" value="GST_N_Sigma_like"/>
    <property type="match status" value="1"/>
</dbReference>
<dbReference type="SMR" id="A0A1I7RQK0"/>
<dbReference type="Gene3D" id="1.20.1050.130">
    <property type="match status" value="1"/>
</dbReference>
<dbReference type="InterPro" id="IPR036249">
    <property type="entry name" value="Thioredoxin-like_sf"/>
</dbReference>
<dbReference type="EMBL" id="CAJFDI010000003">
    <property type="protein sequence ID" value="CAD5219433.1"/>
    <property type="molecule type" value="Genomic_DNA"/>
</dbReference>
<evidence type="ECO:0000259" key="1">
    <source>
        <dbReference type="PROSITE" id="PS50404"/>
    </source>
</evidence>
<dbReference type="EMBL" id="CAJFCV020000003">
    <property type="protein sequence ID" value="CAG9104707.1"/>
    <property type="molecule type" value="Genomic_DNA"/>
</dbReference>
<name>A0A1I7RQK0_BURXY</name>
<dbReference type="SFLD" id="SFLDG00363">
    <property type="entry name" value="AMPS_(cytGST):_Alpha-__Mu-__Pi"/>
    <property type="match status" value="1"/>
</dbReference>
<evidence type="ECO:0000259" key="2">
    <source>
        <dbReference type="PROSITE" id="PS50405"/>
    </source>
</evidence>
<dbReference type="Proteomes" id="UP000659654">
    <property type="component" value="Unassembled WGS sequence"/>
</dbReference>
<protein>
    <submittedName>
        <fullName evidence="3">(pine wood nematode) hypothetical protein</fullName>
    </submittedName>
</protein>
<dbReference type="Proteomes" id="UP000095284">
    <property type="component" value="Unplaced"/>
</dbReference>
<dbReference type="eggNOG" id="KOG1695">
    <property type="taxonomic scope" value="Eukaryota"/>
</dbReference>
<dbReference type="OrthoDB" id="414243at2759"/>
<evidence type="ECO:0000313" key="5">
    <source>
        <dbReference type="Proteomes" id="UP000095284"/>
    </source>
</evidence>
<dbReference type="AlphaFoldDB" id="A0A1I7RQK0"/>
<dbReference type="InterPro" id="IPR040079">
    <property type="entry name" value="Glutathione_S-Trfase"/>
</dbReference>
<dbReference type="SUPFAM" id="SSF52833">
    <property type="entry name" value="Thioredoxin-like"/>
    <property type="match status" value="1"/>
</dbReference>
<dbReference type="SFLD" id="SFLDG01205">
    <property type="entry name" value="AMPS.1"/>
    <property type="match status" value="1"/>
</dbReference>
<dbReference type="GO" id="GO:0004364">
    <property type="term" value="F:glutathione transferase activity"/>
    <property type="evidence" value="ECO:0007669"/>
    <property type="project" value="TreeGrafter"/>
</dbReference>
<sequence>MPVYELIYFNAYGRAEPIRQCFAYAGIKYTDTRLEFSEWQVIKNNKSKIPYGVLPVLLIDGKPLCESHAITRYVAEVAGLDGKADLLEVARLDQAYELCRGFFDAVKPYWLCLFGFNPEDPEILKAEVFLPAVEKYFPNIIELLRPNYIFGRNGITYVDLYWANIIEFYKKHARDVIEKYPQFMEQERLIKAVPKLQEYFATRPKCPF</sequence>
<gene>
    <name evidence="3" type="ORF">BXYJ_LOCUS5676</name>
</gene>
<dbReference type="Proteomes" id="UP000582659">
    <property type="component" value="Unassembled WGS sequence"/>
</dbReference>
<feature type="domain" description="GST C-terminal" evidence="2">
    <location>
        <begin position="85"/>
        <end position="208"/>
    </location>
</feature>
<dbReference type="WBParaSite" id="BXY_0299400.1">
    <property type="protein sequence ID" value="BXY_0299400.1"/>
    <property type="gene ID" value="BXY_0299400"/>
</dbReference>
<dbReference type="InterPro" id="IPR010987">
    <property type="entry name" value="Glutathione-S-Trfase_C-like"/>
</dbReference>